<evidence type="ECO:0000256" key="6">
    <source>
        <dbReference type="ARBA" id="ARBA00022989"/>
    </source>
</evidence>
<dbReference type="SUPFAM" id="SSF47769">
    <property type="entry name" value="SAM/Pointed domain"/>
    <property type="match status" value="1"/>
</dbReference>
<evidence type="ECO:0000313" key="11">
    <source>
        <dbReference type="EMBL" id="KAJ8319084.1"/>
    </source>
</evidence>
<feature type="transmembrane region" description="Helical" evidence="9">
    <location>
        <begin position="146"/>
        <end position="166"/>
    </location>
</feature>
<evidence type="ECO:0000256" key="9">
    <source>
        <dbReference type="SAM" id="Phobius"/>
    </source>
</evidence>
<feature type="domain" description="SAM" evidence="10">
    <location>
        <begin position="15"/>
        <end position="81"/>
    </location>
</feature>
<dbReference type="CDD" id="cd09515">
    <property type="entry name" value="SAM_SGMS1-like"/>
    <property type="match status" value="1"/>
</dbReference>
<dbReference type="PROSITE" id="PS50105">
    <property type="entry name" value="SAM_DOMAIN"/>
    <property type="match status" value="1"/>
</dbReference>
<proteinExistence type="inferred from homology"/>
<keyword evidence="3" id="KW-0808">Transferase</keyword>
<dbReference type="InterPro" id="IPR025749">
    <property type="entry name" value="Sphingomyelin_synth-like_dom"/>
</dbReference>
<feature type="transmembrane region" description="Helical" evidence="9">
    <location>
        <begin position="189"/>
        <end position="214"/>
    </location>
</feature>
<comment type="similarity">
    <text evidence="2">Belongs to the sphingomyelin synthase family.</text>
</comment>
<evidence type="ECO:0000256" key="8">
    <source>
        <dbReference type="ARBA" id="ARBA00023136"/>
    </source>
</evidence>
<dbReference type="SMART" id="SM00454">
    <property type="entry name" value="SAM"/>
    <property type="match status" value="1"/>
</dbReference>
<dbReference type="Proteomes" id="UP001217089">
    <property type="component" value="Unassembled WGS sequence"/>
</dbReference>
<feature type="transmembrane region" description="Helical" evidence="9">
    <location>
        <begin position="315"/>
        <end position="335"/>
    </location>
</feature>
<dbReference type="Gene3D" id="1.10.150.50">
    <property type="entry name" value="Transcription Factor, Ets-1"/>
    <property type="match status" value="1"/>
</dbReference>
<comment type="subcellular location">
    <subcellularLocation>
        <location evidence="1">Membrane</location>
        <topology evidence="1">Multi-pass membrane protein</topology>
    </subcellularLocation>
</comment>
<dbReference type="EMBL" id="JARBDR010000214">
    <property type="protein sequence ID" value="KAJ8319084.1"/>
    <property type="molecule type" value="Genomic_DNA"/>
</dbReference>
<keyword evidence="5" id="KW-0746">Sphingolipid metabolism</keyword>
<protein>
    <recommendedName>
        <fullName evidence="10">SAM domain-containing protein</fullName>
    </recommendedName>
</protein>
<accession>A0ABQ9FP74</accession>
<evidence type="ECO:0000256" key="3">
    <source>
        <dbReference type="ARBA" id="ARBA00022679"/>
    </source>
</evidence>
<name>A0ABQ9FP74_TEGGR</name>
<dbReference type="InterPro" id="IPR001660">
    <property type="entry name" value="SAM"/>
</dbReference>
<dbReference type="PANTHER" id="PTHR21290:SF25">
    <property type="entry name" value="SPHINGOMYELIN SYNTHASE-RELATED PROTEIN 1"/>
    <property type="match status" value="1"/>
</dbReference>
<evidence type="ECO:0000256" key="4">
    <source>
        <dbReference type="ARBA" id="ARBA00022692"/>
    </source>
</evidence>
<evidence type="ECO:0000259" key="10">
    <source>
        <dbReference type="PROSITE" id="PS50105"/>
    </source>
</evidence>
<comment type="caution">
    <text evidence="11">The sequence shown here is derived from an EMBL/GenBank/DDBJ whole genome shotgun (WGS) entry which is preliminary data.</text>
</comment>
<feature type="transmembrane region" description="Helical" evidence="9">
    <location>
        <begin position="289"/>
        <end position="309"/>
    </location>
</feature>
<evidence type="ECO:0000256" key="1">
    <source>
        <dbReference type="ARBA" id="ARBA00004141"/>
    </source>
</evidence>
<keyword evidence="7" id="KW-0443">Lipid metabolism</keyword>
<sequence>MTIQVHEKMANVNSWTCKQVADWLKKNGFGQYKKLLCDQHKIDGRVLLTLSESDLRQPPLELSVLGDIRRLLLCIKDLKGETLTRTSQVSSNGNAKFYKSEKLNKKSLQRLESSEQDILSEDEEEEYYKKSGIQSKILDPEIWKTVLSFLYVFTVFLITAFVMVVVHDRVPDMEKYPPLPDIFLDNVPYIPWAFQACEIIGMFLGTLWCVILVFHKHRRMFSLTGTVFLLRCVTMLITSLSVPGVHLQCEGKMYGDIYAKLRRTFEIWIGFGMTIQGVRSCDTPRKHAYYLHTVTWVANIFGLFLILAAHEHYSIDVFVAFYITSRLFLYYHTLANNRSLMLRDKTRTRIWFPLLTFFESRCDGIVPNEFEWPFPRLEDIKKKKKVNKMSTFVRGQMLRKKNIKEIEFWRKTSSSNSCSSLSEQPTTFPRI</sequence>
<evidence type="ECO:0000256" key="2">
    <source>
        <dbReference type="ARBA" id="ARBA00005441"/>
    </source>
</evidence>
<organism evidence="11 12">
    <name type="scientific">Tegillarca granosa</name>
    <name type="common">Malaysian cockle</name>
    <name type="synonym">Anadara granosa</name>
    <dbReference type="NCBI Taxonomy" id="220873"/>
    <lineage>
        <taxon>Eukaryota</taxon>
        <taxon>Metazoa</taxon>
        <taxon>Spiralia</taxon>
        <taxon>Lophotrochozoa</taxon>
        <taxon>Mollusca</taxon>
        <taxon>Bivalvia</taxon>
        <taxon>Autobranchia</taxon>
        <taxon>Pteriomorphia</taxon>
        <taxon>Arcoida</taxon>
        <taxon>Arcoidea</taxon>
        <taxon>Arcidae</taxon>
        <taxon>Tegillarca</taxon>
    </lineage>
</organism>
<dbReference type="InterPro" id="IPR045221">
    <property type="entry name" value="Sphingomyelin_synth-like"/>
</dbReference>
<reference evidence="11 12" key="1">
    <citation type="submission" date="2022-12" db="EMBL/GenBank/DDBJ databases">
        <title>Chromosome-level genome of Tegillarca granosa.</title>
        <authorList>
            <person name="Kim J."/>
        </authorList>
    </citation>
    <scope>NUCLEOTIDE SEQUENCE [LARGE SCALE GENOMIC DNA]</scope>
    <source>
        <strain evidence="11">Teg-2019</strain>
        <tissue evidence="11">Adductor muscle</tissue>
    </source>
</reference>
<dbReference type="Pfam" id="PF00536">
    <property type="entry name" value="SAM_1"/>
    <property type="match status" value="1"/>
</dbReference>
<evidence type="ECO:0000313" key="12">
    <source>
        <dbReference type="Proteomes" id="UP001217089"/>
    </source>
</evidence>
<dbReference type="PANTHER" id="PTHR21290">
    <property type="entry name" value="SPHINGOMYELIN SYNTHETASE"/>
    <property type="match status" value="1"/>
</dbReference>
<evidence type="ECO:0000256" key="5">
    <source>
        <dbReference type="ARBA" id="ARBA00022919"/>
    </source>
</evidence>
<keyword evidence="8 9" id="KW-0472">Membrane</keyword>
<keyword evidence="12" id="KW-1185">Reference proteome</keyword>
<dbReference type="InterPro" id="IPR013761">
    <property type="entry name" value="SAM/pointed_sf"/>
</dbReference>
<keyword evidence="4 9" id="KW-0812">Transmembrane</keyword>
<keyword evidence="6 9" id="KW-1133">Transmembrane helix</keyword>
<gene>
    <name evidence="11" type="ORF">KUTeg_004175</name>
</gene>
<dbReference type="Pfam" id="PF14360">
    <property type="entry name" value="PAP2_C"/>
    <property type="match status" value="1"/>
</dbReference>
<evidence type="ECO:0000256" key="7">
    <source>
        <dbReference type="ARBA" id="ARBA00023098"/>
    </source>
</evidence>